<sequence length="66" mass="7066">MNDVASPRPGVLALICALLLPPLGTFLVRGLGLAFWVTVLLTLVGWLPGVVFALLVMLRPEIMPRG</sequence>
<evidence type="ECO:0000256" key="6">
    <source>
        <dbReference type="SAM" id="Phobius"/>
    </source>
</evidence>
<proteinExistence type="inferred from homology"/>
<keyword evidence="3 6" id="KW-0812">Transmembrane</keyword>
<dbReference type="Pfam" id="PF01679">
    <property type="entry name" value="Pmp3"/>
    <property type="match status" value="1"/>
</dbReference>
<evidence type="ECO:0000313" key="7">
    <source>
        <dbReference type="EMBL" id="NIJ07506.1"/>
    </source>
</evidence>
<organism evidence="7 8">
    <name type="scientific">Sphingomonas vulcanisoli</name>
    <dbReference type="NCBI Taxonomy" id="1658060"/>
    <lineage>
        <taxon>Bacteria</taxon>
        <taxon>Pseudomonadati</taxon>
        <taxon>Pseudomonadota</taxon>
        <taxon>Alphaproteobacteria</taxon>
        <taxon>Sphingomonadales</taxon>
        <taxon>Sphingomonadaceae</taxon>
        <taxon>Sphingomonas</taxon>
    </lineage>
</organism>
<evidence type="ECO:0000256" key="2">
    <source>
        <dbReference type="ARBA" id="ARBA00009530"/>
    </source>
</evidence>
<evidence type="ECO:0000256" key="5">
    <source>
        <dbReference type="ARBA" id="ARBA00023136"/>
    </source>
</evidence>
<dbReference type="InterPro" id="IPR000612">
    <property type="entry name" value="PMP3"/>
</dbReference>
<evidence type="ECO:0000313" key="8">
    <source>
        <dbReference type="Proteomes" id="UP000727456"/>
    </source>
</evidence>
<dbReference type="EMBL" id="JAAOZC010000002">
    <property type="protein sequence ID" value="NIJ07506.1"/>
    <property type="molecule type" value="Genomic_DNA"/>
</dbReference>
<dbReference type="PANTHER" id="PTHR21659">
    <property type="entry name" value="HYDROPHOBIC PROTEIN RCI2 LOW TEMPERATURE AND SALT RESPONSIVE PROTEIN LTI6 -RELATED"/>
    <property type="match status" value="1"/>
</dbReference>
<keyword evidence="5 6" id="KW-0472">Membrane</keyword>
<keyword evidence="4 6" id="KW-1133">Transmembrane helix</keyword>
<comment type="caution">
    <text evidence="7">The sequence shown here is derived from an EMBL/GenBank/DDBJ whole genome shotgun (WGS) entry which is preliminary data.</text>
</comment>
<protein>
    <submittedName>
        <fullName evidence="7">Uncharacterized membrane protein YqaE (UPF0057 family)</fullName>
    </submittedName>
</protein>
<dbReference type="Proteomes" id="UP000727456">
    <property type="component" value="Unassembled WGS sequence"/>
</dbReference>
<comment type="similarity">
    <text evidence="2">Belongs to the UPF0057 (PMP3) family.</text>
</comment>
<name>A0ABX0TQ08_9SPHN</name>
<feature type="transmembrane region" description="Helical" evidence="6">
    <location>
        <begin position="34"/>
        <end position="58"/>
    </location>
</feature>
<accession>A0ABX0TQ08</accession>
<evidence type="ECO:0000256" key="1">
    <source>
        <dbReference type="ARBA" id="ARBA00004370"/>
    </source>
</evidence>
<keyword evidence="8" id="KW-1185">Reference proteome</keyword>
<gene>
    <name evidence="7" type="ORF">FHS31_001102</name>
</gene>
<dbReference type="RefSeq" id="WP_167072364.1">
    <property type="nucleotide sequence ID" value="NZ_JAAOZC010000002.1"/>
</dbReference>
<comment type="subcellular location">
    <subcellularLocation>
        <location evidence="1">Membrane</location>
    </subcellularLocation>
</comment>
<evidence type="ECO:0000256" key="4">
    <source>
        <dbReference type="ARBA" id="ARBA00022989"/>
    </source>
</evidence>
<dbReference type="PANTHER" id="PTHR21659:SF42">
    <property type="entry name" value="UPF0057 MEMBRANE PROTEIN ZK632.10-RELATED"/>
    <property type="match status" value="1"/>
</dbReference>
<evidence type="ECO:0000256" key="3">
    <source>
        <dbReference type="ARBA" id="ARBA00022692"/>
    </source>
</evidence>
<reference evidence="7 8" key="1">
    <citation type="submission" date="2020-03" db="EMBL/GenBank/DDBJ databases">
        <title>Genomic Encyclopedia of Type Strains, Phase III (KMG-III): the genomes of soil and plant-associated and newly described type strains.</title>
        <authorList>
            <person name="Whitman W."/>
        </authorList>
    </citation>
    <scope>NUCLEOTIDE SEQUENCE [LARGE SCALE GENOMIC DNA]</scope>
    <source>
        <strain evidence="7 8">CECT 8804</strain>
    </source>
</reference>